<feature type="transmembrane region" description="Helical" evidence="12">
    <location>
        <begin position="45"/>
        <end position="69"/>
    </location>
</feature>
<feature type="transmembrane region" description="Helical" evidence="12">
    <location>
        <begin position="112"/>
        <end position="138"/>
    </location>
</feature>
<keyword evidence="4" id="KW-0997">Cell inner membrane</keyword>
<evidence type="ECO:0000256" key="11">
    <source>
        <dbReference type="ARBA" id="ARBA00072251"/>
    </source>
</evidence>
<keyword evidence="5 12" id="KW-0812">Transmembrane</keyword>
<evidence type="ECO:0000259" key="13">
    <source>
        <dbReference type="PROSITE" id="PS50928"/>
    </source>
</evidence>
<keyword evidence="7" id="KW-0653">Protein transport</keyword>
<keyword evidence="8 12" id="KW-1133">Transmembrane helix</keyword>
<evidence type="ECO:0000256" key="6">
    <source>
        <dbReference type="ARBA" id="ARBA00022856"/>
    </source>
</evidence>
<dbReference type="InterPro" id="IPR000515">
    <property type="entry name" value="MetI-like"/>
</dbReference>
<dbReference type="CDD" id="cd06261">
    <property type="entry name" value="TM_PBP2"/>
    <property type="match status" value="1"/>
</dbReference>
<gene>
    <name evidence="14" type="ORF">AVDCRST_MAG33-271</name>
</gene>
<keyword evidence="2 12" id="KW-0813">Transport</keyword>
<proteinExistence type="inferred from homology"/>
<dbReference type="PROSITE" id="PS50928">
    <property type="entry name" value="ABC_TM1"/>
    <property type="match status" value="1"/>
</dbReference>
<dbReference type="PANTHER" id="PTHR43386">
    <property type="entry name" value="OLIGOPEPTIDE TRANSPORT SYSTEM PERMEASE PROTEIN APPC"/>
    <property type="match status" value="1"/>
</dbReference>
<keyword evidence="3" id="KW-1003">Cell membrane</keyword>
<name>A0A6J4U9C2_9BACT</name>
<evidence type="ECO:0000256" key="7">
    <source>
        <dbReference type="ARBA" id="ARBA00022927"/>
    </source>
</evidence>
<feature type="transmembrane region" description="Helical" evidence="12">
    <location>
        <begin position="223"/>
        <end position="245"/>
    </location>
</feature>
<dbReference type="InterPro" id="IPR035906">
    <property type="entry name" value="MetI-like_sf"/>
</dbReference>
<dbReference type="Gene3D" id="1.10.3720.10">
    <property type="entry name" value="MetI-like"/>
    <property type="match status" value="1"/>
</dbReference>
<dbReference type="GO" id="GO:0015031">
    <property type="term" value="P:protein transport"/>
    <property type="evidence" value="ECO:0007669"/>
    <property type="project" value="UniProtKB-KW"/>
</dbReference>
<evidence type="ECO:0000313" key="14">
    <source>
        <dbReference type="EMBL" id="CAA9543835.1"/>
    </source>
</evidence>
<dbReference type="GO" id="GO:0005886">
    <property type="term" value="C:plasma membrane"/>
    <property type="evidence" value="ECO:0007669"/>
    <property type="project" value="UniProtKB-SubCell"/>
</dbReference>
<feature type="transmembrane region" description="Helical" evidence="12">
    <location>
        <begin position="150"/>
        <end position="168"/>
    </location>
</feature>
<feature type="domain" description="ABC transmembrane type-1" evidence="13">
    <location>
        <begin position="110"/>
        <end position="299"/>
    </location>
</feature>
<comment type="subcellular location">
    <subcellularLocation>
        <location evidence="1">Cell inner membrane</location>
        <topology evidence="1">Multi-pass membrane protein</topology>
    </subcellularLocation>
    <subcellularLocation>
        <location evidence="12">Cell membrane</location>
        <topology evidence="12">Multi-pass membrane protein</topology>
    </subcellularLocation>
</comment>
<dbReference type="EMBL" id="CADCWK010000022">
    <property type="protein sequence ID" value="CAA9543835.1"/>
    <property type="molecule type" value="Genomic_DNA"/>
</dbReference>
<dbReference type="AlphaFoldDB" id="A0A6J4U9C2"/>
<dbReference type="Pfam" id="PF12911">
    <property type="entry name" value="OppC_N"/>
    <property type="match status" value="1"/>
</dbReference>
<evidence type="ECO:0000256" key="1">
    <source>
        <dbReference type="ARBA" id="ARBA00004429"/>
    </source>
</evidence>
<accession>A0A6J4U9C2</accession>
<evidence type="ECO:0000256" key="10">
    <source>
        <dbReference type="ARBA" id="ARBA00024202"/>
    </source>
</evidence>
<evidence type="ECO:0000256" key="8">
    <source>
        <dbReference type="ARBA" id="ARBA00022989"/>
    </source>
</evidence>
<evidence type="ECO:0000256" key="5">
    <source>
        <dbReference type="ARBA" id="ARBA00022692"/>
    </source>
</evidence>
<evidence type="ECO:0000256" key="3">
    <source>
        <dbReference type="ARBA" id="ARBA00022475"/>
    </source>
</evidence>
<sequence>MVQTTEALNQQVSSQRTLGAALERKAKPVAGFWTSAWRRFRRDRLAMVALALSVAIVLFAVFAPLVSLLTGFTYQENHLAQKLTPVNTDGYVLGADGNGRDVLTRLAYGGRISLLFATLGAVSTLILGAILGAISGYFGRWIDTVIMRTVDVILSLPTLVVLILIGSFYDTTVWTLAIFVALVSWTGVARLVRGQVLTLRSRDFVEAARVIGANDRQIIGRHILPNVVPIVVVWLSLSVPGLILLETSLSYLGVGIRVPTPSWGNMLQEAQATFRQSWTLVFIPGFMVFLTALCLSLVGNGVRDAVDPRLTNE</sequence>
<dbReference type="GO" id="GO:0015833">
    <property type="term" value="P:peptide transport"/>
    <property type="evidence" value="ECO:0007669"/>
    <property type="project" value="UniProtKB-KW"/>
</dbReference>
<reference evidence="14" key="1">
    <citation type="submission" date="2020-02" db="EMBL/GenBank/DDBJ databases">
        <authorList>
            <person name="Meier V. D."/>
        </authorList>
    </citation>
    <scope>NUCLEOTIDE SEQUENCE</scope>
    <source>
        <strain evidence="14">AVDCRST_MAG33</strain>
    </source>
</reference>
<dbReference type="SUPFAM" id="SSF161098">
    <property type="entry name" value="MetI-like"/>
    <property type="match status" value="1"/>
</dbReference>
<evidence type="ECO:0000256" key="9">
    <source>
        <dbReference type="ARBA" id="ARBA00023136"/>
    </source>
</evidence>
<dbReference type="InterPro" id="IPR050366">
    <property type="entry name" value="BP-dependent_transpt_permease"/>
</dbReference>
<dbReference type="PANTHER" id="PTHR43386:SF2">
    <property type="entry name" value="OLIGOPEPTIDE TRANSPORT SYSTEM PERMEASE PROTEIN OPPC"/>
    <property type="match status" value="1"/>
</dbReference>
<keyword evidence="9 12" id="KW-0472">Membrane</keyword>
<dbReference type="Pfam" id="PF00528">
    <property type="entry name" value="BPD_transp_1"/>
    <property type="match status" value="1"/>
</dbReference>
<feature type="transmembrane region" description="Helical" evidence="12">
    <location>
        <begin position="278"/>
        <end position="299"/>
    </location>
</feature>
<protein>
    <recommendedName>
        <fullName evidence="11">Oligopeptide transport system permease protein OppC</fullName>
    </recommendedName>
</protein>
<organism evidence="14">
    <name type="scientific">uncultured Thermomicrobiales bacterium</name>
    <dbReference type="NCBI Taxonomy" id="1645740"/>
    <lineage>
        <taxon>Bacteria</taxon>
        <taxon>Pseudomonadati</taxon>
        <taxon>Thermomicrobiota</taxon>
        <taxon>Thermomicrobia</taxon>
        <taxon>Thermomicrobiales</taxon>
        <taxon>environmental samples</taxon>
    </lineage>
</organism>
<dbReference type="InterPro" id="IPR025966">
    <property type="entry name" value="OppC_N"/>
</dbReference>
<feature type="transmembrane region" description="Helical" evidence="12">
    <location>
        <begin position="174"/>
        <end position="192"/>
    </location>
</feature>
<comment type="similarity">
    <text evidence="10">Belongs to the binding-protein-dependent transport system permease family. OppBC subfamily.</text>
</comment>
<keyword evidence="6" id="KW-0571">Peptide transport</keyword>
<evidence type="ECO:0000256" key="4">
    <source>
        <dbReference type="ARBA" id="ARBA00022519"/>
    </source>
</evidence>
<evidence type="ECO:0000256" key="12">
    <source>
        <dbReference type="RuleBase" id="RU363032"/>
    </source>
</evidence>
<dbReference type="GO" id="GO:0055085">
    <property type="term" value="P:transmembrane transport"/>
    <property type="evidence" value="ECO:0007669"/>
    <property type="project" value="InterPro"/>
</dbReference>
<evidence type="ECO:0000256" key="2">
    <source>
        <dbReference type="ARBA" id="ARBA00022448"/>
    </source>
</evidence>